<accession>A0A1T3P166</accession>
<feature type="compositionally biased region" description="Basic and acidic residues" evidence="1">
    <location>
        <begin position="207"/>
        <end position="217"/>
    </location>
</feature>
<evidence type="ECO:0000256" key="1">
    <source>
        <dbReference type="SAM" id="MobiDB-lite"/>
    </source>
</evidence>
<keyword evidence="3" id="KW-1185">Reference proteome</keyword>
<feature type="region of interest" description="Disordered" evidence="1">
    <location>
        <begin position="470"/>
        <end position="514"/>
    </location>
</feature>
<sequence length="514" mass="55051">MSTIAALGRLRAAATGYAQPAATVRHRHLSARPVVLVPYVLAGEAFAPLAALVGTDRRRPHLLAVPQPRDRDRRFAHAAELAGQLLPHLGAFAAETETIERRGDDPYERSLDAPQVLVPTAGGIEYLRLLGRSTRFRRTDGEFAVPAEVPLLGRWSTWLADRASVPGSSVLLAMTDLLTQAWATGQSAMEDGDLASLLAWIDPPAGRRGDEAAREAEGGPTAGPATDPAFDERLVPLIAAFDEAVAAEREADGDGAVSERERRAEQAIRDALAAELMPTWDRMWRGVDLLAALPAGASVAGRWEADRASYSFFAADLADPESRPQPRVPGAISAAAQLAGRERAQARLDAEQVRDDPLLMAAVRLAGEAFRGELIAVDAERMATEPGKKTARPRPLLVFRTEDEPLFGPGTELACVERPDAKARVLAGEPGRMELELFGGMGGGKAPKPGSVPERGEVLCWTSLIAEFRRSPDWPAVEDTPWTHGGPPPEPGTEPGAQTGPDPEPDDDALEEWS</sequence>
<dbReference type="Proteomes" id="UP000190037">
    <property type="component" value="Unassembled WGS sequence"/>
</dbReference>
<evidence type="ECO:0000313" key="2">
    <source>
        <dbReference type="EMBL" id="OPC82843.1"/>
    </source>
</evidence>
<reference evidence="2 3" key="1">
    <citation type="submission" date="2017-03" db="EMBL/GenBank/DDBJ databases">
        <title>Draft genome sequence of Streptomyces scabrisporus NF3, endophyte isolated from Amphipterygium adstringens.</title>
        <authorList>
            <person name="Vazquez M."/>
            <person name="Ceapa C.D."/>
            <person name="Rodriguez Luna D."/>
            <person name="Sanchez Esquivel S."/>
        </authorList>
    </citation>
    <scope>NUCLEOTIDE SEQUENCE [LARGE SCALE GENOMIC DNA]</scope>
    <source>
        <strain evidence="2 3">NF3</strain>
    </source>
</reference>
<feature type="compositionally biased region" description="Acidic residues" evidence="1">
    <location>
        <begin position="503"/>
        <end position="514"/>
    </location>
</feature>
<dbReference type="OrthoDB" id="140186at2"/>
<dbReference type="AlphaFoldDB" id="A0A1T3P166"/>
<dbReference type="RefSeq" id="WP_078977133.1">
    <property type="nucleotide sequence ID" value="NZ_MWQN01000001.1"/>
</dbReference>
<name>A0A1T3P166_9ACTN</name>
<proteinExistence type="predicted"/>
<organism evidence="2 3">
    <name type="scientific">Embleya scabrispora</name>
    <dbReference type="NCBI Taxonomy" id="159449"/>
    <lineage>
        <taxon>Bacteria</taxon>
        <taxon>Bacillati</taxon>
        <taxon>Actinomycetota</taxon>
        <taxon>Actinomycetes</taxon>
        <taxon>Kitasatosporales</taxon>
        <taxon>Streptomycetaceae</taxon>
        <taxon>Embleya</taxon>
    </lineage>
</organism>
<dbReference type="STRING" id="159449.B4N89_19575"/>
<evidence type="ECO:0000313" key="3">
    <source>
        <dbReference type="Proteomes" id="UP000190037"/>
    </source>
</evidence>
<dbReference type="EMBL" id="MWQN01000001">
    <property type="protein sequence ID" value="OPC82843.1"/>
    <property type="molecule type" value="Genomic_DNA"/>
</dbReference>
<gene>
    <name evidence="2" type="ORF">B4N89_19575</name>
</gene>
<comment type="caution">
    <text evidence="2">The sequence shown here is derived from an EMBL/GenBank/DDBJ whole genome shotgun (WGS) entry which is preliminary data.</text>
</comment>
<protein>
    <submittedName>
        <fullName evidence="2">Uncharacterized protein</fullName>
    </submittedName>
</protein>
<feature type="region of interest" description="Disordered" evidence="1">
    <location>
        <begin position="207"/>
        <end position="229"/>
    </location>
</feature>